<organism evidence="2">
    <name type="scientific">Candidatus Kentrum sp. FW</name>
    <dbReference type="NCBI Taxonomy" id="2126338"/>
    <lineage>
        <taxon>Bacteria</taxon>
        <taxon>Pseudomonadati</taxon>
        <taxon>Pseudomonadota</taxon>
        <taxon>Gammaproteobacteria</taxon>
        <taxon>Candidatus Kentrum</taxon>
    </lineage>
</organism>
<gene>
    <name evidence="2" type="ORF">BECKFW1821A_GA0114235_10028</name>
</gene>
<dbReference type="CDD" id="cd00063">
    <property type="entry name" value="FN3"/>
    <property type="match status" value="1"/>
</dbReference>
<proteinExistence type="predicted"/>
<dbReference type="Gene3D" id="2.60.40.10">
    <property type="entry name" value="Immunoglobulins"/>
    <property type="match status" value="1"/>
</dbReference>
<evidence type="ECO:0000313" key="2">
    <source>
        <dbReference type="EMBL" id="VFJ42656.1"/>
    </source>
</evidence>
<dbReference type="InterPro" id="IPR013783">
    <property type="entry name" value="Ig-like_fold"/>
</dbReference>
<feature type="domain" description="Fibronectin type-III" evidence="1">
    <location>
        <begin position="116"/>
        <end position="203"/>
    </location>
</feature>
<dbReference type="InterPro" id="IPR036116">
    <property type="entry name" value="FN3_sf"/>
</dbReference>
<reference evidence="2" key="1">
    <citation type="submission" date="2019-02" db="EMBL/GenBank/DDBJ databases">
        <authorList>
            <person name="Gruber-Vodicka R. H."/>
            <person name="Seah K. B. B."/>
        </authorList>
    </citation>
    <scope>NUCLEOTIDE SEQUENCE</scope>
    <source>
        <strain evidence="2">BECK_BZ15</strain>
    </source>
</reference>
<dbReference type="PROSITE" id="PS50853">
    <property type="entry name" value="FN3"/>
    <property type="match status" value="1"/>
</dbReference>
<dbReference type="Pfam" id="PF00041">
    <property type="entry name" value="fn3"/>
    <property type="match status" value="1"/>
</dbReference>
<sequence length="203" mass="21942">MTRKFPKAEAEVLELCKKLADGLVANPDLFPAPPVSAEEINGLLDECQSALDNVMATKAAAKEAVTGKDGKFDSLEDSMKKAFRYAEDAVDDDDAKLARIGWGARHAPTALAVPGQVRSLHVTAQGEGWLEMDWKKPADGGRVATYRIQRREAGPGPWSLVEIAMETEARIADQARGKNLEYCVVATNKAGEGEMSNTVSVRL</sequence>
<dbReference type="SUPFAM" id="SSF49265">
    <property type="entry name" value="Fibronectin type III"/>
    <property type="match status" value="1"/>
</dbReference>
<protein>
    <submittedName>
        <fullName evidence="2">Fibronectin type III domain-containing protein</fullName>
    </submittedName>
</protein>
<dbReference type="EMBL" id="CAADEW010000002">
    <property type="protein sequence ID" value="VFJ42656.1"/>
    <property type="molecule type" value="Genomic_DNA"/>
</dbReference>
<name>A0A450RTY7_9GAMM</name>
<dbReference type="AlphaFoldDB" id="A0A450RTY7"/>
<accession>A0A450RTY7</accession>
<evidence type="ECO:0000259" key="1">
    <source>
        <dbReference type="PROSITE" id="PS50853"/>
    </source>
</evidence>
<dbReference type="InterPro" id="IPR003961">
    <property type="entry name" value="FN3_dom"/>
</dbReference>